<evidence type="ECO:0000313" key="3">
    <source>
        <dbReference type="Proteomes" id="UP000011599"/>
    </source>
</evidence>
<keyword evidence="3" id="KW-1185">Reference proteome</keyword>
<dbReference type="Proteomes" id="UP000011599">
    <property type="component" value="Unassembled WGS sequence"/>
</dbReference>
<reference evidence="2 3" key="1">
    <citation type="journal article" date="2014" name="PLoS Genet.">
        <title>Phylogenetically driven sequencing of extremely halophilic archaea reveals strategies for static and dynamic osmo-response.</title>
        <authorList>
            <person name="Becker E.A."/>
            <person name="Seitzer P.M."/>
            <person name="Tritt A."/>
            <person name="Larsen D."/>
            <person name="Krusor M."/>
            <person name="Yao A.I."/>
            <person name="Wu D."/>
            <person name="Madern D."/>
            <person name="Eisen J.A."/>
            <person name="Darling A.E."/>
            <person name="Facciotti M.T."/>
        </authorList>
    </citation>
    <scope>NUCLEOTIDE SEQUENCE [LARGE SCALE GENOMIC DNA]</scope>
    <source>
        <strain evidence="2 3">GA33</strain>
    </source>
</reference>
<proteinExistence type="predicted"/>
<sequence>MSDDSGPELVVEEFIDYCHTQAGLLSGRVETMRDEADDLLSEIDEEMAELRTRLEEHATGVEGVGGPSTPAGPGDVDIDALEALEDDVKEKQLLVEAKQTRMQAFQDLAAAYTDLGAELQSDADDGTAALERVVQFEADHDAPAYFEERQTLVEAAADSSAADPD</sequence>
<evidence type="ECO:0000313" key="2">
    <source>
        <dbReference type="EMBL" id="ELY41046.1"/>
    </source>
</evidence>
<name>L9VVL2_9EURY</name>
<dbReference type="EMBL" id="AOHW01000029">
    <property type="protein sequence ID" value="ELY41046.1"/>
    <property type="molecule type" value="Genomic_DNA"/>
</dbReference>
<keyword evidence="1" id="KW-0175">Coiled coil</keyword>
<dbReference type="RefSeq" id="WP_006089863.1">
    <property type="nucleotide sequence ID" value="NZ_AOHW01000029.1"/>
</dbReference>
<dbReference type="eggNOG" id="arCOG09027">
    <property type="taxonomic scope" value="Archaea"/>
</dbReference>
<accession>L9VVL2</accession>
<dbReference type="PATRIC" id="fig|1114856.3.peg.2112"/>
<evidence type="ECO:0000256" key="1">
    <source>
        <dbReference type="SAM" id="Coils"/>
    </source>
</evidence>
<feature type="coiled-coil region" evidence="1">
    <location>
        <begin position="29"/>
        <end position="101"/>
    </location>
</feature>
<gene>
    <name evidence="2" type="ORF">C496_10151</name>
</gene>
<organism evidence="2 3">
    <name type="scientific">Natronorubrum tibetense GA33</name>
    <dbReference type="NCBI Taxonomy" id="1114856"/>
    <lineage>
        <taxon>Archaea</taxon>
        <taxon>Methanobacteriati</taxon>
        <taxon>Methanobacteriota</taxon>
        <taxon>Stenosarchaea group</taxon>
        <taxon>Halobacteria</taxon>
        <taxon>Halobacteriales</taxon>
        <taxon>Natrialbaceae</taxon>
        <taxon>Natronorubrum</taxon>
    </lineage>
</organism>
<protein>
    <submittedName>
        <fullName evidence="2">Uncharacterized protein</fullName>
    </submittedName>
</protein>
<comment type="caution">
    <text evidence="2">The sequence shown here is derived from an EMBL/GenBank/DDBJ whole genome shotgun (WGS) entry which is preliminary data.</text>
</comment>
<dbReference type="OrthoDB" id="343088at2157"/>
<dbReference type="AlphaFoldDB" id="L9VVL2"/>